<dbReference type="SUPFAM" id="SSF140996">
    <property type="entry name" value="Hermes dimerisation domain"/>
    <property type="match status" value="1"/>
</dbReference>
<dbReference type="InterPro" id="IPR052035">
    <property type="entry name" value="ZnF_BED_domain_contain"/>
</dbReference>
<reference evidence="6 7" key="1">
    <citation type="submission" date="2023-02" db="EMBL/GenBank/DDBJ databases">
        <title>LHISI_Scaffold_Assembly.</title>
        <authorList>
            <person name="Stuart O.P."/>
            <person name="Cleave R."/>
            <person name="Magrath M.J.L."/>
            <person name="Mikheyev A.S."/>
        </authorList>
    </citation>
    <scope>NUCLEOTIDE SEQUENCE [LARGE SCALE GENOMIC DNA]</scope>
    <source>
        <strain evidence="6">Daus_M_001</strain>
        <tissue evidence="6">Leg muscle</tissue>
    </source>
</reference>
<evidence type="ECO:0000313" key="7">
    <source>
        <dbReference type="Proteomes" id="UP001159363"/>
    </source>
</evidence>
<evidence type="ECO:0000313" key="6">
    <source>
        <dbReference type="EMBL" id="KAJ8881611.1"/>
    </source>
</evidence>
<evidence type="ECO:0000256" key="5">
    <source>
        <dbReference type="ARBA" id="ARBA00023242"/>
    </source>
</evidence>
<protein>
    <submittedName>
        <fullName evidence="6">Uncharacterized protein</fullName>
    </submittedName>
</protein>
<gene>
    <name evidence="6" type="ORF">PR048_018097</name>
</gene>
<comment type="subcellular location">
    <subcellularLocation>
        <location evidence="1">Nucleus</location>
    </subcellularLocation>
</comment>
<keyword evidence="5" id="KW-0539">Nucleus</keyword>
<name>A0ABQ9HBB7_9NEOP</name>
<dbReference type="PANTHER" id="PTHR46481">
    <property type="entry name" value="ZINC FINGER BED DOMAIN-CONTAINING PROTEIN 4"/>
    <property type="match status" value="1"/>
</dbReference>
<accession>A0ABQ9HBB7</accession>
<comment type="caution">
    <text evidence="6">The sequence shown here is derived from an EMBL/GenBank/DDBJ whole genome shotgun (WGS) entry which is preliminary data.</text>
</comment>
<keyword evidence="7" id="KW-1185">Reference proteome</keyword>
<proteinExistence type="predicted"/>
<evidence type="ECO:0000256" key="3">
    <source>
        <dbReference type="ARBA" id="ARBA00022771"/>
    </source>
</evidence>
<dbReference type="EMBL" id="JARBHB010000006">
    <property type="protein sequence ID" value="KAJ8881611.1"/>
    <property type="molecule type" value="Genomic_DNA"/>
</dbReference>
<evidence type="ECO:0000256" key="4">
    <source>
        <dbReference type="ARBA" id="ARBA00022833"/>
    </source>
</evidence>
<evidence type="ECO:0000256" key="2">
    <source>
        <dbReference type="ARBA" id="ARBA00022723"/>
    </source>
</evidence>
<dbReference type="PANTHER" id="PTHR46481:SF10">
    <property type="entry name" value="ZINC FINGER BED DOMAIN-CONTAINING PROTEIN 39"/>
    <property type="match status" value="1"/>
</dbReference>
<organism evidence="6 7">
    <name type="scientific">Dryococelus australis</name>
    <dbReference type="NCBI Taxonomy" id="614101"/>
    <lineage>
        <taxon>Eukaryota</taxon>
        <taxon>Metazoa</taxon>
        <taxon>Ecdysozoa</taxon>
        <taxon>Arthropoda</taxon>
        <taxon>Hexapoda</taxon>
        <taxon>Insecta</taxon>
        <taxon>Pterygota</taxon>
        <taxon>Neoptera</taxon>
        <taxon>Polyneoptera</taxon>
        <taxon>Phasmatodea</taxon>
        <taxon>Verophasmatodea</taxon>
        <taxon>Anareolatae</taxon>
        <taxon>Phasmatidae</taxon>
        <taxon>Eurycanthinae</taxon>
        <taxon>Dryococelus</taxon>
    </lineage>
</organism>
<sequence length="167" mass="18869">MVVKGYHPFSLVEDEEFKIFVLLLSSGYHLPTRKTLSTSLIPTIYLSVREKVKLNIYEAFAICMTTDIWTSINNEGCVAVTVHFVDSVSKLSTFLLGCISFNERHTAENLNAQLRIIAEEQDTDNKIVVVVRQCSKHSLYSQTKQLATPNVFCTYSKPHCAIVYADN</sequence>
<dbReference type="Proteomes" id="UP001159363">
    <property type="component" value="Chromosome 5"/>
</dbReference>
<evidence type="ECO:0000256" key="1">
    <source>
        <dbReference type="ARBA" id="ARBA00004123"/>
    </source>
</evidence>
<keyword evidence="2" id="KW-0479">Metal-binding</keyword>
<keyword evidence="4" id="KW-0862">Zinc</keyword>
<keyword evidence="3" id="KW-0863">Zinc-finger</keyword>
<dbReference type="InterPro" id="IPR012337">
    <property type="entry name" value="RNaseH-like_sf"/>
</dbReference>
<dbReference type="SUPFAM" id="SSF53098">
    <property type="entry name" value="Ribonuclease H-like"/>
    <property type="match status" value="1"/>
</dbReference>